<protein>
    <submittedName>
        <fullName evidence="5">BlaI/MecI/CopY family transcriptional regulator</fullName>
    </submittedName>
</protein>
<dbReference type="GO" id="GO:0003677">
    <property type="term" value="F:DNA binding"/>
    <property type="evidence" value="ECO:0007669"/>
    <property type="project" value="UniProtKB-KW"/>
</dbReference>
<dbReference type="InterPro" id="IPR036388">
    <property type="entry name" value="WH-like_DNA-bd_sf"/>
</dbReference>
<name>A0A9D9I0E1_9FIRM</name>
<sequence>MIGEAELKVMKILWENNNHPMEAKQVSSIANEQYGWNKNTTYTLLKRCTEKGVIERQDPGFVCKPLITKSEVQREEVTRLIEKIFDGSTNQLLTIVLEQEGISSDKIEVLLPLIEKLKI</sequence>
<evidence type="ECO:0000313" key="6">
    <source>
        <dbReference type="Proteomes" id="UP000823618"/>
    </source>
</evidence>
<dbReference type="GO" id="GO:0045892">
    <property type="term" value="P:negative regulation of DNA-templated transcription"/>
    <property type="evidence" value="ECO:0007669"/>
    <property type="project" value="InterPro"/>
</dbReference>
<keyword evidence="3" id="KW-0238">DNA-binding</keyword>
<dbReference type="Gene3D" id="1.10.10.10">
    <property type="entry name" value="Winged helix-like DNA-binding domain superfamily/Winged helix DNA-binding domain"/>
    <property type="match status" value="1"/>
</dbReference>
<evidence type="ECO:0000256" key="3">
    <source>
        <dbReference type="ARBA" id="ARBA00023125"/>
    </source>
</evidence>
<dbReference type="Pfam" id="PF03965">
    <property type="entry name" value="Penicillinase_R"/>
    <property type="match status" value="1"/>
</dbReference>
<dbReference type="PIRSF" id="PIRSF019455">
    <property type="entry name" value="CopR_AtkY"/>
    <property type="match status" value="1"/>
</dbReference>
<accession>A0A9D9I0E1</accession>
<proteinExistence type="inferred from homology"/>
<dbReference type="InterPro" id="IPR005650">
    <property type="entry name" value="BlaI_family"/>
</dbReference>
<organism evidence="5 6">
    <name type="scientific">Candidatus Scybalomonas excrementavium</name>
    <dbReference type="NCBI Taxonomy" id="2840943"/>
    <lineage>
        <taxon>Bacteria</taxon>
        <taxon>Bacillati</taxon>
        <taxon>Bacillota</taxon>
        <taxon>Clostridia</taxon>
        <taxon>Lachnospirales</taxon>
        <taxon>Lachnospiraceae</taxon>
        <taxon>Lachnospiraceae incertae sedis</taxon>
        <taxon>Candidatus Scybalomonas</taxon>
    </lineage>
</organism>
<evidence type="ECO:0000256" key="2">
    <source>
        <dbReference type="ARBA" id="ARBA00023015"/>
    </source>
</evidence>
<keyword evidence="2" id="KW-0805">Transcription regulation</keyword>
<comment type="caution">
    <text evidence="5">The sequence shown here is derived from an EMBL/GenBank/DDBJ whole genome shotgun (WGS) entry which is preliminary data.</text>
</comment>
<dbReference type="AlphaFoldDB" id="A0A9D9I0E1"/>
<evidence type="ECO:0000256" key="1">
    <source>
        <dbReference type="ARBA" id="ARBA00011046"/>
    </source>
</evidence>
<gene>
    <name evidence="5" type="ORF">IAC13_06200</name>
</gene>
<dbReference type="SUPFAM" id="SSF46785">
    <property type="entry name" value="Winged helix' DNA-binding domain"/>
    <property type="match status" value="1"/>
</dbReference>
<reference evidence="5" key="2">
    <citation type="journal article" date="2021" name="PeerJ">
        <title>Extensive microbial diversity within the chicken gut microbiome revealed by metagenomics and culture.</title>
        <authorList>
            <person name="Gilroy R."/>
            <person name="Ravi A."/>
            <person name="Getino M."/>
            <person name="Pursley I."/>
            <person name="Horton D.L."/>
            <person name="Alikhan N.F."/>
            <person name="Baker D."/>
            <person name="Gharbi K."/>
            <person name="Hall N."/>
            <person name="Watson M."/>
            <person name="Adriaenssens E.M."/>
            <person name="Foster-Nyarko E."/>
            <person name="Jarju S."/>
            <person name="Secka A."/>
            <person name="Antonio M."/>
            <person name="Oren A."/>
            <person name="Chaudhuri R.R."/>
            <person name="La Ragione R."/>
            <person name="Hildebrand F."/>
            <person name="Pallen M.J."/>
        </authorList>
    </citation>
    <scope>NUCLEOTIDE SEQUENCE</scope>
    <source>
        <strain evidence="5">E3-2379</strain>
    </source>
</reference>
<evidence type="ECO:0000256" key="4">
    <source>
        <dbReference type="ARBA" id="ARBA00023163"/>
    </source>
</evidence>
<evidence type="ECO:0000313" key="5">
    <source>
        <dbReference type="EMBL" id="MBO8463507.1"/>
    </source>
</evidence>
<keyword evidence="4" id="KW-0804">Transcription</keyword>
<dbReference type="Gene3D" id="1.10.4040.10">
    <property type="entry name" value="Penicillinase repressor domain"/>
    <property type="match status" value="1"/>
</dbReference>
<dbReference type="Proteomes" id="UP000823618">
    <property type="component" value="Unassembled WGS sequence"/>
</dbReference>
<comment type="similarity">
    <text evidence="1">Belongs to the BlaI transcriptional regulatory family.</text>
</comment>
<dbReference type="InterPro" id="IPR036390">
    <property type="entry name" value="WH_DNA-bd_sf"/>
</dbReference>
<dbReference type="EMBL" id="JADIML010000168">
    <property type="protein sequence ID" value="MBO8463507.1"/>
    <property type="molecule type" value="Genomic_DNA"/>
</dbReference>
<reference evidence="5" key="1">
    <citation type="submission" date="2020-10" db="EMBL/GenBank/DDBJ databases">
        <authorList>
            <person name="Gilroy R."/>
        </authorList>
    </citation>
    <scope>NUCLEOTIDE SEQUENCE</scope>
    <source>
        <strain evidence="5">E3-2379</strain>
    </source>
</reference>